<dbReference type="AlphaFoldDB" id="A0A821VNA0"/>
<feature type="non-terminal residue" evidence="1">
    <location>
        <position position="1"/>
    </location>
</feature>
<gene>
    <name evidence="1" type="ORF">QYT958_LOCUS31106</name>
</gene>
<protein>
    <submittedName>
        <fullName evidence="1">Uncharacterized protein</fullName>
    </submittedName>
</protein>
<sequence length="123" mass="13546">ILNIPAKAKWAQNGVTIAGDLGDGVGNRLDQVRSPSDVLTDKETDSLIICNRDNRRVVRCSRHSDTIQGEILINNIVCWGLTLDDHRSLYVSNDEKDEVKRYQLGDKIDTLVAGANGTGSRLN</sequence>
<organism evidence="1 2">
    <name type="scientific">Rotaria socialis</name>
    <dbReference type="NCBI Taxonomy" id="392032"/>
    <lineage>
        <taxon>Eukaryota</taxon>
        <taxon>Metazoa</taxon>
        <taxon>Spiralia</taxon>
        <taxon>Gnathifera</taxon>
        <taxon>Rotifera</taxon>
        <taxon>Eurotatoria</taxon>
        <taxon>Bdelloidea</taxon>
        <taxon>Philodinida</taxon>
        <taxon>Philodinidae</taxon>
        <taxon>Rotaria</taxon>
    </lineage>
</organism>
<name>A0A821VNA0_9BILA</name>
<accession>A0A821VNA0</accession>
<dbReference type="Proteomes" id="UP000663848">
    <property type="component" value="Unassembled WGS sequence"/>
</dbReference>
<dbReference type="InterPro" id="IPR011042">
    <property type="entry name" value="6-blade_b-propeller_TolB-like"/>
</dbReference>
<comment type="caution">
    <text evidence="1">The sequence shown here is derived from an EMBL/GenBank/DDBJ whole genome shotgun (WGS) entry which is preliminary data.</text>
</comment>
<evidence type="ECO:0000313" key="1">
    <source>
        <dbReference type="EMBL" id="CAF4910166.1"/>
    </source>
</evidence>
<proteinExistence type="predicted"/>
<reference evidence="1" key="1">
    <citation type="submission" date="2021-02" db="EMBL/GenBank/DDBJ databases">
        <authorList>
            <person name="Nowell W R."/>
        </authorList>
    </citation>
    <scope>NUCLEOTIDE SEQUENCE</scope>
</reference>
<dbReference type="Gene3D" id="2.120.10.30">
    <property type="entry name" value="TolB, C-terminal domain"/>
    <property type="match status" value="1"/>
</dbReference>
<dbReference type="EMBL" id="CAJOBR010014180">
    <property type="protein sequence ID" value="CAF4910166.1"/>
    <property type="molecule type" value="Genomic_DNA"/>
</dbReference>
<evidence type="ECO:0000313" key="2">
    <source>
        <dbReference type="Proteomes" id="UP000663848"/>
    </source>
</evidence>
<dbReference type="SUPFAM" id="SSF63825">
    <property type="entry name" value="YWTD domain"/>
    <property type="match status" value="1"/>
</dbReference>